<evidence type="ECO:0000313" key="2">
    <source>
        <dbReference type="EMBL" id="MBV4461945.1"/>
    </source>
</evidence>
<evidence type="ECO:0000313" key="3">
    <source>
        <dbReference type="Proteomes" id="UP000886900"/>
    </source>
</evidence>
<feature type="region of interest" description="Disordered" evidence="1">
    <location>
        <begin position="1"/>
        <end position="40"/>
    </location>
</feature>
<gene>
    <name evidence="2" type="ORF">KVG95_01210</name>
</gene>
<organism evidence="2 3">
    <name type="scientific">Pseudomonas farris</name>
    <dbReference type="NCBI Taxonomy" id="2841207"/>
    <lineage>
        <taxon>Bacteria</taxon>
        <taxon>Pseudomonadati</taxon>
        <taxon>Pseudomonadota</taxon>
        <taxon>Gammaproteobacteria</taxon>
        <taxon>Pseudomonadales</taxon>
        <taxon>Pseudomonadaceae</taxon>
        <taxon>Pseudomonas</taxon>
    </lineage>
</organism>
<protein>
    <submittedName>
        <fullName evidence="2">Uncharacterized protein</fullName>
    </submittedName>
</protein>
<proteinExistence type="predicted"/>
<accession>A0ABS6PN94</accession>
<comment type="caution">
    <text evidence="2">The sequence shown here is derived from an EMBL/GenBank/DDBJ whole genome shotgun (WGS) entry which is preliminary data.</text>
</comment>
<dbReference type="RefSeq" id="WP_217854230.1">
    <property type="nucleotide sequence ID" value="NZ_JAHSTV010000001.1"/>
</dbReference>
<reference evidence="2" key="1">
    <citation type="submission" date="2021-06" db="EMBL/GenBank/DDBJ databases">
        <title>Updating the genus Pseudomonas: Description of 43 new species and partition of the Pseudomonas putida group.</title>
        <authorList>
            <person name="Girard L."/>
            <person name="Lood C."/>
            <person name="Vandamme P."/>
            <person name="Rokni-Zadeh H."/>
            <person name="Van Noort V."/>
            <person name="Hofte M."/>
            <person name="Lavigne R."/>
            <person name="De Mot R."/>
        </authorList>
    </citation>
    <scope>NUCLEOTIDE SEQUENCE</scope>
    <source>
        <strain evidence="2">SWRI79</strain>
    </source>
</reference>
<keyword evidence="3" id="KW-1185">Reference proteome</keyword>
<name>A0ABS6PN94_9PSED</name>
<sequence length="157" mass="17103">MSTNTVPTKNEPSAPANGTGTFTAKFERPPGAPTLPDFTGKDLRASPNAPPLATTQIQAYSADVASYIIFNFPTALDNGSHSITPTNSDSFIIHQNYRYLINSEKPNTLNITVDNGAFKEHGEYKGNFEFTSSDQQGREVTITGNFHFTTTPTKQLL</sequence>
<feature type="compositionally biased region" description="Polar residues" evidence="1">
    <location>
        <begin position="1"/>
        <end position="22"/>
    </location>
</feature>
<evidence type="ECO:0000256" key="1">
    <source>
        <dbReference type="SAM" id="MobiDB-lite"/>
    </source>
</evidence>
<dbReference type="Proteomes" id="UP000886900">
    <property type="component" value="Unassembled WGS sequence"/>
</dbReference>
<dbReference type="EMBL" id="JAHSTV010000001">
    <property type="protein sequence ID" value="MBV4461945.1"/>
    <property type="molecule type" value="Genomic_DNA"/>
</dbReference>